<dbReference type="Pfam" id="PF08245">
    <property type="entry name" value="Mur_ligase_M"/>
    <property type="match status" value="1"/>
</dbReference>
<feature type="domain" description="Mur ligase central" evidence="14">
    <location>
        <begin position="112"/>
        <end position="297"/>
    </location>
</feature>
<dbReference type="HOGENOM" id="CLU_031507_1_0_9"/>
<proteinExistence type="inferred from homology"/>
<keyword evidence="9 10" id="KW-0961">Cell wall biogenesis/degradation</keyword>
<dbReference type="SUPFAM" id="SSF63418">
    <property type="entry name" value="MurE/MurF N-terminal domain"/>
    <property type="match status" value="1"/>
</dbReference>
<keyword evidence="7 10" id="KW-0573">Peptidoglycan synthesis</keyword>
<evidence type="ECO:0000313" key="15">
    <source>
        <dbReference type="EMBL" id="EHR37190.1"/>
    </source>
</evidence>
<dbReference type="InterPro" id="IPR000713">
    <property type="entry name" value="Mur_ligase_N"/>
</dbReference>
<keyword evidence="5 10" id="KW-0067">ATP-binding</keyword>
<dbReference type="RefSeq" id="WP_006308778.1">
    <property type="nucleotide sequence ID" value="NZ_JH601133.1"/>
</dbReference>
<dbReference type="InterPro" id="IPR005863">
    <property type="entry name" value="UDP-N-AcMur_synth"/>
</dbReference>
<comment type="pathway">
    <text evidence="10 11">Cell wall biogenesis; peptidoglycan biosynthesis.</text>
</comment>
<dbReference type="PANTHER" id="PTHR43024:SF1">
    <property type="entry name" value="UDP-N-ACETYLMURAMOYL-TRIPEPTIDE--D-ALANYL-D-ALANINE LIGASE"/>
    <property type="match status" value="1"/>
</dbReference>
<accession>H3NIR2</accession>
<evidence type="ECO:0000256" key="1">
    <source>
        <dbReference type="ARBA" id="ARBA00022490"/>
    </source>
</evidence>
<dbReference type="InterPro" id="IPR004101">
    <property type="entry name" value="Mur_ligase_C"/>
</dbReference>
<name>H3NIR2_9LACT</name>
<dbReference type="PANTHER" id="PTHR43024">
    <property type="entry name" value="UDP-N-ACETYLMURAMOYL-TRIPEPTIDE--D-ALANYL-D-ALANINE LIGASE"/>
    <property type="match status" value="1"/>
</dbReference>
<evidence type="ECO:0000259" key="12">
    <source>
        <dbReference type="Pfam" id="PF01225"/>
    </source>
</evidence>
<dbReference type="SUPFAM" id="SSF53623">
    <property type="entry name" value="MurD-like peptide ligases, catalytic domain"/>
    <property type="match status" value="1"/>
</dbReference>
<keyword evidence="3 10" id="KW-0132">Cell division</keyword>
<evidence type="ECO:0000259" key="14">
    <source>
        <dbReference type="Pfam" id="PF08245"/>
    </source>
</evidence>
<dbReference type="Gene3D" id="3.90.190.20">
    <property type="entry name" value="Mur ligase, C-terminal domain"/>
    <property type="match status" value="1"/>
</dbReference>
<dbReference type="InterPro" id="IPR013221">
    <property type="entry name" value="Mur_ligase_cen"/>
</dbReference>
<dbReference type="eggNOG" id="COG0770">
    <property type="taxonomic scope" value="Bacteria"/>
</dbReference>
<reference evidence="15 16" key="1">
    <citation type="submission" date="2012-01" db="EMBL/GenBank/DDBJ databases">
        <title>The Genome Sequence of Facklamia languida CCUG 37842.</title>
        <authorList>
            <consortium name="The Broad Institute Genome Sequencing Platform"/>
            <person name="Earl A."/>
            <person name="Ward D."/>
            <person name="Feldgarden M."/>
            <person name="Gevers D."/>
            <person name="Huys G."/>
            <person name="Young S.K."/>
            <person name="Zeng Q."/>
            <person name="Gargeya S."/>
            <person name="Fitzgerald M."/>
            <person name="Haas B."/>
            <person name="Abouelleil A."/>
            <person name="Alvarado L."/>
            <person name="Arachchi H.M."/>
            <person name="Berlin A."/>
            <person name="Chapman S.B."/>
            <person name="Gearin G."/>
            <person name="Goldberg J."/>
            <person name="Griggs A."/>
            <person name="Gujja S."/>
            <person name="Hansen M."/>
            <person name="Heiman D."/>
            <person name="Howarth C."/>
            <person name="Larimer J."/>
            <person name="Lui A."/>
            <person name="MacDonald P.J.P."/>
            <person name="McCowen C."/>
            <person name="Montmayeur A."/>
            <person name="Murphy C."/>
            <person name="Neiman D."/>
            <person name="Pearson M."/>
            <person name="Priest M."/>
            <person name="Roberts A."/>
            <person name="Saif S."/>
            <person name="Shea T."/>
            <person name="Sisk P."/>
            <person name="Stolte C."/>
            <person name="Sykes S."/>
            <person name="Wortman J."/>
            <person name="Nusbaum C."/>
            <person name="Birren B."/>
        </authorList>
    </citation>
    <scope>NUCLEOTIDE SEQUENCE [LARGE SCALE GENOMIC DNA]</scope>
    <source>
        <strain evidence="15 16">CCUG 37842</strain>
    </source>
</reference>
<dbReference type="Gene3D" id="3.40.1390.10">
    <property type="entry name" value="MurE/MurF, N-terminal domain"/>
    <property type="match status" value="1"/>
</dbReference>
<dbReference type="InterPro" id="IPR036565">
    <property type="entry name" value="Mur-like_cat_sf"/>
</dbReference>
<dbReference type="PATRIC" id="fig|883113.3.peg.749"/>
<dbReference type="InterPro" id="IPR051046">
    <property type="entry name" value="MurCDEF_CellWall_CoF430Synth"/>
</dbReference>
<dbReference type="GO" id="GO:0008766">
    <property type="term" value="F:UDP-N-acetylmuramoylalanyl-D-glutamyl-2,6-diaminopimelate-D-alanyl-D-alanine ligase activity"/>
    <property type="evidence" value="ECO:0007669"/>
    <property type="project" value="RHEA"/>
</dbReference>
<dbReference type="GO" id="GO:0005524">
    <property type="term" value="F:ATP binding"/>
    <property type="evidence" value="ECO:0007669"/>
    <property type="project" value="UniProtKB-UniRule"/>
</dbReference>
<keyword evidence="2 10" id="KW-0436">Ligase</keyword>
<evidence type="ECO:0000259" key="13">
    <source>
        <dbReference type="Pfam" id="PF02875"/>
    </source>
</evidence>
<feature type="binding site" evidence="10">
    <location>
        <begin position="114"/>
        <end position="120"/>
    </location>
    <ligand>
        <name>ATP</name>
        <dbReference type="ChEBI" id="CHEBI:30616"/>
    </ligand>
</feature>
<comment type="similarity">
    <text evidence="10">Belongs to the MurCDEF family. MurF subfamily.</text>
</comment>
<evidence type="ECO:0000313" key="16">
    <source>
        <dbReference type="Proteomes" id="UP000006190"/>
    </source>
</evidence>
<keyword evidence="8 10" id="KW-0131">Cell cycle</keyword>
<dbReference type="InterPro" id="IPR036615">
    <property type="entry name" value="Mur_ligase_C_dom_sf"/>
</dbReference>
<evidence type="ECO:0000256" key="9">
    <source>
        <dbReference type="ARBA" id="ARBA00023316"/>
    </source>
</evidence>
<keyword evidence="4 10" id="KW-0547">Nucleotide-binding</keyword>
<evidence type="ECO:0000256" key="2">
    <source>
        <dbReference type="ARBA" id="ARBA00022598"/>
    </source>
</evidence>
<dbReference type="InterPro" id="IPR035911">
    <property type="entry name" value="MurE/MurF_N"/>
</dbReference>
<organism evidence="15 16">
    <name type="scientific">Facklamia languida CCUG 37842</name>
    <dbReference type="NCBI Taxonomy" id="883113"/>
    <lineage>
        <taxon>Bacteria</taxon>
        <taxon>Bacillati</taxon>
        <taxon>Bacillota</taxon>
        <taxon>Bacilli</taxon>
        <taxon>Lactobacillales</taxon>
        <taxon>Aerococcaceae</taxon>
        <taxon>Facklamia</taxon>
    </lineage>
</organism>
<feature type="domain" description="Mur ligase N-terminal catalytic" evidence="12">
    <location>
        <begin position="27"/>
        <end position="101"/>
    </location>
</feature>
<evidence type="ECO:0000256" key="7">
    <source>
        <dbReference type="ARBA" id="ARBA00022984"/>
    </source>
</evidence>
<dbReference type="GO" id="GO:0008360">
    <property type="term" value="P:regulation of cell shape"/>
    <property type="evidence" value="ECO:0007669"/>
    <property type="project" value="UniProtKB-KW"/>
</dbReference>
<evidence type="ECO:0000256" key="8">
    <source>
        <dbReference type="ARBA" id="ARBA00023306"/>
    </source>
</evidence>
<dbReference type="AlphaFoldDB" id="H3NIR2"/>
<evidence type="ECO:0000256" key="3">
    <source>
        <dbReference type="ARBA" id="ARBA00022618"/>
    </source>
</evidence>
<comment type="catalytic activity">
    <reaction evidence="10">
        <text>UDP-N-acetyl-alpha-D-muramoyl-L-alanyl-gamma-D-glutamyl-L-lysine + D-alanyl-D-alanine + ATP = UDP-N-acetyl-alpha-D-muramoyl-L-alanyl-gamma-D-glutamyl-L-lysyl-D-alanyl-D-alanine + ADP + phosphate + H(+)</text>
        <dbReference type="Rhea" id="RHEA:16085"/>
        <dbReference type="ChEBI" id="CHEBI:15378"/>
        <dbReference type="ChEBI" id="CHEBI:30616"/>
        <dbReference type="ChEBI" id="CHEBI:43474"/>
        <dbReference type="ChEBI" id="CHEBI:57822"/>
        <dbReference type="ChEBI" id="CHEBI:70758"/>
        <dbReference type="ChEBI" id="CHEBI:83903"/>
        <dbReference type="ChEBI" id="CHEBI:456216"/>
        <dbReference type="EC" id="6.3.2.10"/>
    </reaction>
</comment>
<comment type="function">
    <text evidence="10 11">Involved in cell wall formation. Catalyzes the final step in the synthesis of UDP-N-acetylmuramoyl-pentapeptide, the precursor of murein.</text>
</comment>
<keyword evidence="6 10" id="KW-0133">Cell shape</keyword>
<dbReference type="EC" id="6.3.2.10" evidence="10 11"/>
<keyword evidence="1 10" id="KW-0963">Cytoplasm</keyword>
<evidence type="ECO:0000256" key="10">
    <source>
        <dbReference type="HAMAP-Rule" id="MF_02019"/>
    </source>
</evidence>
<dbReference type="STRING" id="883113.HMPREF9708_00751"/>
<keyword evidence="16" id="KW-1185">Reference proteome</keyword>
<dbReference type="EMBL" id="AGEG01000009">
    <property type="protein sequence ID" value="EHR37190.1"/>
    <property type="molecule type" value="Genomic_DNA"/>
</dbReference>
<dbReference type="GO" id="GO:0009252">
    <property type="term" value="P:peptidoglycan biosynthetic process"/>
    <property type="evidence" value="ECO:0007669"/>
    <property type="project" value="UniProtKB-UniRule"/>
</dbReference>
<dbReference type="OrthoDB" id="9801978at2"/>
<dbReference type="HAMAP" id="MF_02019">
    <property type="entry name" value="MurF"/>
    <property type="match status" value="1"/>
</dbReference>
<protein>
    <recommendedName>
        <fullName evidence="10 11">UDP-N-acetylmuramoyl-tripeptide--D-alanyl-D-alanine ligase</fullName>
        <ecNumber evidence="10 11">6.3.2.10</ecNumber>
    </recommendedName>
    <alternativeName>
        <fullName evidence="10">D-alanyl-D-alanine-adding enzyme</fullName>
    </alternativeName>
</protein>
<dbReference type="GO" id="GO:0051301">
    <property type="term" value="P:cell division"/>
    <property type="evidence" value="ECO:0007669"/>
    <property type="project" value="UniProtKB-KW"/>
</dbReference>
<evidence type="ECO:0000256" key="11">
    <source>
        <dbReference type="RuleBase" id="RU004136"/>
    </source>
</evidence>
<dbReference type="UniPathway" id="UPA00219"/>
<evidence type="ECO:0000256" key="5">
    <source>
        <dbReference type="ARBA" id="ARBA00022840"/>
    </source>
</evidence>
<dbReference type="SUPFAM" id="SSF53244">
    <property type="entry name" value="MurD-like peptide ligases, peptide-binding domain"/>
    <property type="match status" value="1"/>
</dbReference>
<dbReference type="Gene3D" id="3.40.1190.10">
    <property type="entry name" value="Mur-like, catalytic domain"/>
    <property type="match status" value="1"/>
</dbReference>
<dbReference type="Pfam" id="PF01225">
    <property type="entry name" value="Mur_ligase"/>
    <property type="match status" value="1"/>
</dbReference>
<feature type="domain" description="Mur ligase C-terminal" evidence="13">
    <location>
        <begin position="322"/>
        <end position="450"/>
    </location>
</feature>
<evidence type="ECO:0000256" key="6">
    <source>
        <dbReference type="ARBA" id="ARBA00022960"/>
    </source>
</evidence>
<comment type="caution">
    <text evidence="15">The sequence shown here is derived from an EMBL/GenBank/DDBJ whole genome shotgun (WGS) entry which is preliminary data.</text>
</comment>
<comment type="subcellular location">
    <subcellularLocation>
        <location evidence="10 11">Cytoplasm</location>
    </subcellularLocation>
</comment>
<evidence type="ECO:0000256" key="4">
    <source>
        <dbReference type="ARBA" id="ARBA00022741"/>
    </source>
</evidence>
<dbReference type="GO" id="GO:0047480">
    <property type="term" value="F:UDP-N-acetylmuramoyl-tripeptide-D-alanyl-D-alanine ligase activity"/>
    <property type="evidence" value="ECO:0007669"/>
    <property type="project" value="UniProtKB-UniRule"/>
</dbReference>
<dbReference type="Proteomes" id="UP000006190">
    <property type="component" value="Unassembled WGS sequence"/>
</dbReference>
<dbReference type="NCBIfam" id="TIGR01143">
    <property type="entry name" value="murF"/>
    <property type="match status" value="1"/>
</dbReference>
<gene>
    <name evidence="10" type="primary">murF</name>
    <name evidence="15" type="ORF">HMPREF9708_00751</name>
</gene>
<comment type="catalytic activity">
    <reaction evidence="11">
        <text>D-alanyl-D-alanine + UDP-N-acetyl-alpha-D-muramoyl-L-alanyl-gamma-D-glutamyl-meso-2,6-diaminopimelate + ATP = UDP-N-acetyl-alpha-D-muramoyl-L-alanyl-gamma-D-glutamyl-meso-2,6-diaminopimeloyl-D-alanyl-D-alanine + ADP + phosphate + H(+)</text>
        <dbReference type="Rhea" id="RHEA:28374"/>
        <dbReference type="ChEBI" id="CHEBI:15378"/>
        <dbReference type="ChEBI" id="CHEBI:30616"/>
        <dbReference type="ChEBI" id="CHEBI:43474"/>
        <dbReference type="ChEBI" id="CHEBI:57822"/>
        <dbReference type="ChEBI" id="CHEBI:61386"/>
        <dbReference type="ChEBI" id="CHEBI:83905"/>
        <dbReference type="ChEBI" id="CHEBI:456216"/>
        <dbReference type="EC" id="6.3.2.10"/>
    </reaction>
</comment>
<dbReference type="GO" id="GO:0071555">
    <property type="term" value="P:cell wall organization"/>
    <property type="evidence" value="ECO:0007669"/>
    <property type="project" value="UniProtKB-KW"/>
</dbReference>
<sequence length="464" mass="51360">MKAIRIQDIIQCVGASAIHPVDQDVQVESVEFDSRKVTPGALFVPLVGGNTDGHDYVQQAIDQGAVACFWSANPDQAPVDQIQVIFVKDTLRAMQDLAHYYRQLIDPIVIGITGSNGKTTAKDMTAMSLTSKYQVYKTQGNFNNEIGMPYTILSMPETTEVLVLEMGMNHFGEIQRLSEIAQPDYAAITLIGESHIEFLGSRQGIAQAKLEILAGMQQGGVLVYPGNEPLIDQALEKAPTAITCYRFGFDPADDFYAYDIHEEYNKTYFRTSIDGNVLSSIPIIGSYNVSNALIALTFAQFLQVPIEQAIFQLSQFELTANRVQWLKTHNGAKLLNDAYNASPTSMRAILHSLGHVEVEGGGRKIAVLGDILELGAHSAAYHRGLAEELDPERIEAVYLFGPEMVNLYEVLQEQYPENRLFYERDNHQTLIQALQRAIKPEDVILVKSSFGVDLLQVVTALTQA</sequence>
<dbReference type="GO" id="GO:0005737">
    <property type="term" value="C:cytoplasm"/>
    <property type="evidence" value="ECO:0007669"/>
    <property type="project" value="UniProtKB-SubCell"/>
</dbReference>
<dbReference type="Pfam" id="PF02875">
    <property type="entry name" value="Mur_ligase_C"/>
    <property type="match status" value="1"/>
</dbReference>